<dbReference type="Proteomes" id="UP000271031">
    <property type="component" value="Unassembled WGS sequence"/>
</dbReference>
<evidence type="ECO:0000256" key="1">
    <source>
        <dbReference type="ARBA" id="ARBA00006068"/>
    </source>
</evidence>
<keyword evidence="5" id="KW-1185">Reference proteome</keyword>
<evidence type="ECO:0000313" key="4">
    <source>
        <dbReference type="EMBL" id="RNB90368.1"/>
    </source>
</evidence>
<dbReference type="RefSeq" id="WP_122917296.1">
    <property type="nucleotide sequence ID" value="NZ_RHHQ01000007.1"/>
</dbReference>
<dbReference type="NCBIfam" id="TIGR00350">
    <property type="entry name" value="lytR_cpsA_psr"/>
    <property type="match status" value="1"/>
</dbReference>
<organism evidence="4 5">
    <name type="scientific">Brevibacillus fluminis</name>
    <dbReference type="NCBI Taxonomy" id="511487"/>
    <lineage>
        <taxon>Bacteria</taxon>
        <taxon>Bacillati</taxon>
        <taxon>Bacillota</taxon>
        <taxon>Bacilli</taxon>
        <taxon>Bacillales</taxon>
        <taxon>Paenibacillaceae</taxon>
        <taxon>Brevibacillus</taxon>
    </lineage>
</organism>
<comment type="caution">
    <text evidence="4">The sequence shown here is derived from an EMBL/GenBank/DDBJ whole genome shotgun (WGS) entry which is preliminary data.</text>
</comment>
<name>A0A3M8DQG4_9BACL</name>
<evidence type="ECO:0000256" key="2">
    <source>
        <dbReference type="SAM" id="Phobius"/>
    </source>
</evidence>
<evidence type="ECO:0000259" key="3">
    <source>
        <dbReference type="Pfam" id="PF03816"/>
    </source>
</evidence>
<feature type="domain" description="Cell envelope-related transcriptional attenuator" evidence="3">
    <location>
        <begin position="100"/>
        <end position="249"/>
    </location>
</feature>
<evidence type="ECO:0000313" key="5">
    <source>
        <dbReference type="Proteomes" id="UP000271031"/>
    </source>
</evidence>
<keyword evidence="2" id="KW-0812">Transmembrane</keyword>
<protein>
    <submittedName>
        <fullName evidence="4">LytR family transcriptional regulator</fullName>
    </submittedName>
</protein>
<keyword evidence="2" id="KW-0472">Membrane</keyword>
<dbReference type="InterPro" id="IPR004474">
    <property type="entry name" value="LytR_CpsA_psr"/>
</dbReference>
<dbReference type="Pfam" id="PF03816">
    <property type="entry name" value="LytR_cpsA_psr"/>
    <property type="match status" value="1"/>
</dbReference>
<keyword evidence="2" id="KW-1133">Transmembrane helix</keyword>
<sequence length="336" mass="38419">MKSTASRGIKQVLVYMGAAILLAILAYVSYTFYHYRQMTHEWYQPLAETPADATNVQGMEHVLINQPAPVDELPLGPQKTLKPFTLLLIGIDSRDGEKARSDTMILCTVHPADQRVYLLSIPRDSFMELPGRGYDKVNHAMAFGGPGMVKTALQNFLNVKIDRYMTIDFDGFRKIVDELGGVEINVKKRMKYTDPTDDTYIDLKPGLQTLNGKQALDYARYRKSDLGKEDSDYERIVRQQEIIKALAGKGDSVQSFLKAFKLMDILGKHVKTDLTQQEISSLLKTYYDPQKNHIETDTLLGSDERIWRNGIRGWYYLVPKEERKRVQKQLEKELSS</sequence>
<dbReference type="InterPro" id="IPR050922">
    <property type="entry name" value="LytR/CpsA/Psr_CW_biosynth"/>
</dbReference>
<dbReference type="AlphaFoldDB" id="A0A3M8DQG4"/>
<comment type="similarity">
    <text evidence="1">Belongs to the LytR/CpsA/Psr (LCP) family.</text>
</comment>
<reference evidence="4 5" key="1">
    <citation type="submission" date="2018-10" db="EMBL/GenBank/DDBJ databases">
        <title>Phylogenomics of Brevibacillus.</title>
        <authorList>
            <person name="Dunlap C."/>
        </authorList>
    </citation>
    <scope>NUCLEOTIDE SEQUENCE [LARGE SCALE GENOMIC DNA]</scope>
    <source>
        <strain evidence="4 5">JCM 15716</strain>
    </source>
</reference>
<accession>A0A3M8DQG4</accession>
<feature type="transmembrane region" description="Helical" evidence="2">
    <location>
        <begin position="12"/>
        <end position="33"/>
    </location>
</feature>
<proteinExistence type="inferred from homology"/>
<dbReference type="PANTHER" id="PTHR33392:SF6">
    <property type="entry name" value="POLYISOPRENYL-TEICHOIC ACID--PEPTIDOGLYCAN TEICHOIC ACID TRANSFERASE TAGU"/>
    <property type="match status" value="1"/>
</dbReference>
<dbReference type="PANTHER" id="PTHR33392">
    <property type="entry name" value="POLYISOPRENYL-TEICHOIC ACID--PEPTIDOGLYCAN TEICHOIC ACID TRANSFERASE TAGU"/>
    <property type="match status" value="1"/>
</dbReference>
<dbReference type="OrthoDB" id="27330at2"/>
<gene>
    <name evidence="4" type="ORF">EDM56_07595</name>
</gene>
<dbReference type="Gene3D" id="3.40.630.190">
    <property type="entry name" value="LCP protein"/>
    <property type="match status" value="1"/>
</dbReference>
<dbReference type="EMBL" id="RHHQ01000007">
    <property type="protein sequence ID" value="RNB90368.1"/>
    <property type="molecule type" value="Genomic_DNA"/>
</dbReference>